<organism evidence="3 4">
    <name type="scientific">Aeromicrobium yanjiei</name>
    <dbReference type="NCBI Taxonomy" id="2662028"/>
    <lineage>
        <taxon>Bacteria</taxon>
        <taxon>Bacillati</taxon>
        <taxon>Actinomycetota</taxon>
        <taxon>Actinomycetes</taxon>
        <taxon>Propionibacteriales</taxon>
        <taxon>Nocardioidaceae</taxon>
        <taxon>Aeromicrobium</taxon>
    </lineage>
</organism>
<comment type="similarity">
    <text evidence="1">Belongs to the short-chain dehydrogenases/reductases (SDR) family.</text>
</comment>
<dbReference type="PRINTS" id="PR00080">
    <property type="entry name" value="SDRFAMILY"/>
</dbReference>
<dbReference type="Pfam" id="PF13561">
    <property type="entry name" value="adh_short_C2"/>
    <property type="match status" value="1"/>
</dbReference>
<dbReference type="KEGG" id="aef:GEV26_09260"/>
<dbReference type="FunFam" id="3.40.50.720:FF:000084">
    <property type="entry name" value="Short-chain dehydrogenase reductase"/>
    <property type="match status" value="1"/>
</dbReference>
<dbReference type="PANTHER" id="PTHR43669">
    <property type="entry name" value="5-KETO-D-GLUCONATE 5-REDUCTASE"/>
    <property type="match status" value="1"/>
</dbReference>
<protein>
    <submittedName>
        <fullName evidence="3">Glucose 1-dehydrogenase</fullName>
        <ecNumber evidence="3">1.1.1.47</ecNumber>
    </submittedName>
</protein>
<dbReference type="AlphaFoldDB" id="A0A5Q2MKH1"/>
<dbReference type="CDD" id="cd05233">
    <property type="entry name" value="SDR_c"/>
    <property type="match status" value="1"/>
</dbReference>
<keyword evidence="2 3" id="KW-0560">Oxidoreductase</keyword>
<accession>A0A5Q2MKH1</accession>
<dbReference type="EC" id="1.1.1.47" evidence="3"/>
<reference evidence="3 4" key="1">
    <citation type="submission" date="2019-11" db="EMBL/GenBank/DDBJ databases">
        <authorList>
            <person name="Li J."/>
        </authorList>
    </citation>
    <scope>NUCLEOTIDE SEQUENCE [LARGE SCALE GENOMIC DNA]</scope>
    <source>
        <strain evidence="3 4">MF47</strain>
    </source>
</reference>
<sequence>MSVAKMSLEGKAAIVTGGGGGIGRAIVLALAEAGADVTIADVSPERCDEVAERVAEIGAQALALPTDVMDVRQIESMVAATDERFGRIDILVNNAGGVSGRPFLEQSERSWRRHIDINLVSMMAGISAAAPVMIRGGRGGSIINVTSIEGSRAAPNFAVYGACKAGMIAFTRSMALELSEHGIRVNAIAPDHTITPGNMGNRTGPVDESTWIERSPETVDAMNRLIPLDREGRAEECGDAALFLASDMASYVTGTVLPVDGGTWASSGWVRGRDRKWTLNEGLSFG</sequence>
<evidence type="ECO:0000313" key="3">
    <source>
        <dbReference type="EMBL" id="QGG41532.1"/>
    </source>
</evidence>
<dbReference type="NCBIfam" id="NF005559">
    <property type="entry name" value="PRK07231.1"/>
    <property type="match status" value="1"/>
</dbReference>
<dbReference type="EMBL" id="CP045737">
    <property type="protein sequence ID" value="QGG41532.1"/>
    <property type="molecule type" value="Genomic_DNA"/>
</dbReference>
<gene>
    <name evidence="3" type="ORF">GEV26_09260</name>
</gene>
<evidence type="ECO:0000256" key="1">
    <source>
        <dbReference type="ARBA" id="ARBA00006484"/>
    </source>
</evidence>
<dbReference type="GO" id="GO:0047936">
    <property type="term" value="F:glucose 1-dehydrogenase [NAD(P)+] activity"/>
    <property type="evidence" value="ECO:0007669"/>
    <property type="project" value="UniProtKB-EC"/>
</dbReference>
<dbReference type="PROSITE" id="PS00061">
    <property type="entry name" value="ADH_SHORT"/>
    <property type="match status" value="1"/>
</dbReference>
<dbReference type="Proteomes" id="UP000392064">
    <property type="component" value="Chromosome"/>
</dbReference>
<proteinExistence type="inferred from homology"/>
<dbReference type="PRINTS" id="PR00081">
    <property type="entry name" value="GDHRDH"/>
</dbReference>
<evidence type="ECO:0000313" key="4">
    <source>
        <dbReference type="Proteomes" id="UP000392064"/>
    </source>
</evidence>
<dbReference type="InterPro" id="IPR036291">
    <property type="entry name" value="NAD(P)-bd_dom_sf"/>
</dbReference>
<dbReference type="InterPro" id="IPR020904">
    <property type="entry name" value="Sc_DH/Rdtase_CS"/>
</dbReference>
<dbReference type="SUPFAM" id="SSF51735">
    <property type="entry name" value="NAD(P)-binding Rossmann-fold domains"/>
    <property type="match status" value="1"/>
</dbReference>
<dbReference type="PANTHER" id="PTHR43669:SF3">
    <property type="entry name" value="ALCOHOL DEHYDROGENASE, PUTATIVE (AFU_ORTHOLOGUE AFUA_3G03445)-RELATED"/>
    <property type="match status" value="1"/>
</dbReference>
<dbReference type="InterPro" id="IPR002347">
    <property type="entry name" value="SDR_fam"/>
</dbReference>
<keyword evidence="4" id="KW-1185">Reference proteome</keyword>
<evidence type="ECO:0000256" key="2">
    <source>
        <dbReference type="ARBA" id="ARBA00023002"/>
    </source>
</evidence>
<dbReference type="Gene3D" id="3.40.50.720">
    <property type="entry name" value="NAD(P)-binding Rossmann-like Domain"/>
    <property type="match status" value="1"/>
</dbReference>
<name>A0A5Q2MKH1_9ACTN</name>
<dbReference type="RefSeq" id="WP_153652800.1">
    <property type="nucleotide sequence ID" value="NZ_CP045737.1"/>
</dbReference>